<dbReference type="EMBL" id="CP024785">
    <property type="protein sequence ID" value="AUB42917.1"/>
    <property type="molecule type" value="Genomic_DNA"/>
</dbReference>
<evidence type="ECO:0000256" key="1">
    <source>
        <dbReference type="SAM" id="Phobius"/>
    </source>
</evidence>
<keyword evidence="3" id="KW-1185">Reference proteome</keyword>
<dbReference type="OrthoDB" id="9987671at2"/>
<protein>
    <submittedName>
        <fullName evidence="2">Uncharacterized protein</fullName>
    </submittedName>
</protein>
<feature type="transmembrane region" description="Helical" evidence="1">
    <location>
        <begin position="49"/>
        <end position="68"/>
    </location>
</feature>
<feature type="transmembrane region" description="Helical" evidence="1">
    <location>
        <begin position="104"/>
        <end position="124"/>
    </location>
</feature>
<dbReference type="AlphaFoldDB" id="A0A2K8T5D2"/>
<dbReference type="RefSeq" id="WP_100902781.1">
    <property type="nucleotide sequence ID" value="NZ_CAWNNC010000001.1"/>
</dbReference>
<evidence type="ECO:0000313" key="2">
    <source>
        <dbReference type="EMBL" id="AUB42917.1"/>
    </source>
</evidence>
<feature type="transmembrane region" description="Helical" evidence="1">
    <location>
        <begin position="80"/>
        <end position="98"/>
    </location>
</feature>
<proteinExistence type="predicted"/>
<gene>
    <name evidence="2" type="ORF">COO91_09068</name>
</gene>
<keyword evidence="1" id="KW-0472">Membrane</keyword>
<dbReference type="KEGG" id="nfl:COO91_09068"/>
<reference evidence="2 3" key="1">
    <citation type="submission" date="2017-11" db="EMBL/GenBank/DDBJ databases">
        <title>Complete genome of a free-living desiccation-tolerant cyanobacterium and its photosynthetic adaptation to extreme terrestrial habitat.</title>
        <authorList>
            <person name="Shang J."/>
        </authorList>
    </citation>
    <scope>NUCLEOTIDE SEQUENCE [LARGE SCALE GENOMIC DNA]</scope>
    <source>
        <strain evidence="2 3">CCNUN1</strain>
    </source>
</reference>
<name>A0A2K8T5D2_9NOSO</name>
<keyword evidence="1" id="KW-1133">Transmembrane helix</keyword>
<dbReference type="Proteomes" id="UP000232003">
    <property type="component" value="Chromosome"/>
</dbReference>
<accession>A0A2K8T5D2</accession>
<keyword evidence="1" id="KW-0812">Transmembrane</keyword>
<evidence type="ECO:0000313" key="3">
    <source>
        <dbReference type="Proteomes" id="UP000232003"/>
    </source>
</evidence>
<organism evidence="2 3">
    <name type="scientific">Nostoc flagelliforme CCNUN1</name>
    <dbReference type="NCBI Taxonomy" id="2038116"/>
    <lineage>
        <taxon>Bacteria</taxon>
        <taxon>Bacillati</taxon>
        <taxon>Cyanobacteriota</taxon>
        <taxon>Cyanophyceae</taxon>
        <taxon>Nostocales</taxon>
        <taxon>Nostocaceae</taxon>
        <taxon>Nostoc</taxon>
    </lineage>
</organism>
<sequence length="126" mass="13226">MNTPHTETQLKTADDNNASVVVSIPSSLVNNNQRQVIEPANTKPTWLDVTFNSLITLYSTALLTQLLTAIPLTSPLTSQFVPIAGTLILAVLTVGFILGRKGGLVNLPINVLVVPLSAALGILAGV</sequence>